<name>A0ABV7WBN5_9MICO</name>
<evidence type="ECO:0000259" key="1">
    <source>
        <dbReference type="Pfam" id="PF03235"/>
    </source>
</evidence>
<sequence length="750" mass="82312">MRYESARTKAEVVARMYFLGNRVAEPLGPGSKEKKSALVALGRHLQMDLEPVAGKHECARLIASALGVPWDDTCISAGDTITLTGLNRLVDGAVMAHITAGTSPVRSLIRELAGVNPAPRWDEREADNVAADFSEIEQNIAEALAELASGGATPLKVDVAWSDPSSGTDISLEDGSWRTPLAAVQGWLALPASIDATDSQSFDRSLGQLLGVSGSTVAPGPELFERLQQRLERAVAIRQSFHEALESDSDSSATLESASISWEAAWGEVEEVEEAEASGPIKAEASTWPIAQFRQYAMDGEMDLNPSYQRADVWQTADAQILIESVLRGIPLPSVILLQRNTEDGDRYEIVDGKQRLTSLLRFTGAHPRALATVRAKAAEWGETPDEMLGLFTTDYPRFKKIWRKHEATNLSAKKEKELYFPFALRSTNAPALSGDLDQLRGRYYSEIRSLAIQVGNAKKKIRALFEEVSDYRIPVIVYFEATSRQIHEVFSLYNKQGKHLNAEEIRNAAFHELDFMRALLAIAGDADGFDRVAPFLAPVWNDVSSTGVALADPTGPYALPDAGYKRTKALSWVAAALLMEDESASTRSTTAHINDLLKRIETHADDPLRSQQAVTEAMSWLGAAMDAHQAAPMQIWGSKFRGTQPRWQELQLVASLVALAAASTLLGNDLSDRIDERADELRAASDRWARPKKSQSREQWQFIGGVVREFLDVLGVSAEAADGEIRSRYGTSGLRELVSLPQLTEWSDQ</sequence>
<feature type="domain" description="GmrSD restriction endonucleases N-terminal" evidence="1">
    <location>
        <begin position="304"/>
        <end position="511"/>
    </location>
</feature>
<comment type="caution">
    <text evidence="2">The sequence shown here is derived from an EMBL/GenBank/DDBJ whole genome shotgun (WGS) entry which is preliminary data.</text>
</comment>
<dbReference type="RefSeq" id="WP_340289450.1">
    <property type="nucleotide sequence ID" value="NZ_JBBEOI010000008.1"/>
</dbReference>
<dbReference type="Pfam" id="PF03235">
    <property type="entry name" value="GmrSD_N"/>
    <property type="match status" value="1"/>
</dbReference>
<evidence type="ECO:0000313" key="2">
    <source>
        <dbReference type="EMBL" id="MFC3687204.1"/>
    </source>
</evidence>
<protein>
    <submittedName>
        <fullName evidence="2">DUF262 domain-containing protein</fullName>
    </submittedName>
</protein>
<dbReference type="PANTHER" id="PTHR39639">
    <property type="entry name" value="CHROMOSOME 16, WHOLE GENOME SHOTGUN SEQUENCE"/>
    <property type="match status" value="1"/>
</dbReference>
<proteinExistence type="predicted"/>
<dbReference type="Proteomes" id="UP001595685">
    <property type="component" value="Unassembled WGS sequence"/>
</dbReference>
<dbReference type="EMBL" id="JBHRWW010000001">
    <property type="protein sequence ID" value="MFC3687204.1"/>
    <property type="molecule type" value="Genomic_DNA"/>
</dbReference>
<evidence type="ECO:0000313" key="3">
    <source>
        <dbReference type="Proteomes" id="UP001595685"/>
    </source>
</evidence>
<organism evidence="2 3">
    <name type="scientific">Aquipuribacter hungaricus</name>
    <dbReference type="NCBI Taxonomy" id="545624"/>
    <lineage>
        <taxon>Bacteria</taxon>
        <taxon>Bacillati</taxon>
        <taxon>Actinomycetota</taxon>
        <taxon>Actinomycetes</taxon>
        <taxon>Micrococcales</taxon>
        <taxon>Intrasporangiaceae</taxon>
        <taxon>Aquipuribacter</taxon>
    </lineage>
</organism>
<gene>
    <name evidence="2" type="ORF">ACFOLH_02480</name>
</gene>
<dbReference type="InterPro" id="IPR004919">
    <property type="entry name" value="GmrSD_N"/>
</dbReference>
<dbReference type="PANTHER" id="PTHR39639:SF1">
    <property type="entry name" value="DUF262 DOMAIN-CONTAINING PROTEIN"/>
    <property type="match status" value="1"/>
</dbReference>
<reference evidence="3" key="1">
    <citation type="journal article" date="2019" name="Int. J. Syst. Evol. Microbiol.">
        <title>The Global Catalogue of Microorganisms (GCM) 10K type strain sequencing project: providing services to taxonomists for standard genome sequencing and annotation.</title>
        <authorList>
            <consortium name="The Broad Institute Genomics Platform"/>
            <consortium name="The Broad Institute Genome Sequencing Center for Infectious Disease"/>
            <person name="Wu L."/>
            <person name="Ma J."/>
        </authorList>
    </citation>
    <scope>NUCLEOTIDE SEQUENCE [LARGE SCALE GENOMIC DNA]</scope>
    <source>
        <strain evidence="3">NCAIM B.02333</strain>
    </source>
</reference>
<accession>A0ABV7WBN5</accession>
<keyword evidence="3" id="KW-1185">Reference proteome</keyword>